<dbReference type="EMBL" id="CP025612">
    <property type="protein sequence ID" value="AUN31916.1"/>
    <property type="molecule type" value="Genomic_DNA"/>
</dbReference>
<name>A0A2K9NH75_9PROT</name>
<keyword evidence="2" id="KW-1185">Reference proteome</keyword>
<dbReference type="Proteomes" id="UP000234752">
    <property type="component" value="Chromosome eg_2"/>
</dbReference>
<sequence>MIPCRTDVAQQCRGVEGGAAAAYDYAKNPDLVREYWRDRLRSNGSFENVYTLGMRGIHDSGIVGVEGWRHSAPS</sequence>
<proteinExistence type="predicted"/>
<accession>A0A2K9NH75</accession>
<dbReference type="AlphaFoldDB" id="A0A2K9NH75"/>
<dbReference type="KEGG" id="ncb:C0V82_15885"/>
<organism evidence="1 2">
    <name type="scientific">Niveispirillum cyanobacteriorum</name>
    <dbReference type="NCBI Taxonomy" id="1612173"/>
    <lineage>
        <taxon>Bacteria</taxon>
        <taxon>Pseudomonadati</taxon>
        <taxon>Pseudomonadota</taxon>
        <taxon>Alphaproteobacteria</taxon>
        <taxon>Rhodospirillales</taxon>
        <taxon>Azospirillaceae</taxon>
        <taxon>Niveispirillum</taxon>
    </lineage>
</organism>
<evidence type="ECO:0000313" key="1">
    <source>
        <dbReference type="EMBL" id="AUN31916.1"/>
    </source>
</evidence>
<dbReference type="InterPro" id="IPR042301">
    <property type="entry name" value="GH115_sf"/>
</dbReference>
<gene>
    <name evidence="1" type="ORF">C0V82_15885</name>
</gene>
<evidence type="ECO:0000313" key="2">
    <source>
        <dbReference type="Proteomes" id="UP000234752"/>
    </source>
</evidence>
<reference evidence="1 2" key="1">
    <citation type="submission" date="2017-12" db="EMBL/GenBank/DDBJ databases">
        <title>Genomes of bacteria within cyanobacterial aggregates.</title>
        <authorList>
            <person name="Cai H."/>
        </authorList>
    </citation>
    <scope>NUCLEOTIDE SEQUENCE [LARGE SCALE GENOMIC DNA]</scope>
    <source>
        <strain evidence="1 2">TH16</strain>
    </source>
</reference>
<dbReference type="InterPro" id="IPR031924">
    <property type="entry name" value="GH115"/>
</dbReference>
<protein>
    <submittedName>
        <fullName evidence="1">Uncharacterized protein</fullName>
    </submittedName>
</protein>
<dbReference type="Pfam" id="PF15979">
    <property type="entry name" value="Glyco_hydro_115"/>
    <property type="match status" value="1"/>
</dbReference>
<dbReference type="Gene3D" id="3.20.20.520">
    <property type="entry name" value="Glycosyl hydrolase family 115"/>
    <property type="match status" value="1"/>
</dbReference>